<feature type="repeat" description="Solcar" evidence="6">
    <location>
        <begin position="22"/>
        <end position="117"/>
    </location>
</feature>
<feature type="repeat" description="Solcar" evidence="6">
    <location>
        <begin position="128"/>
        <end position="214"/>
    </location>
</feature>
<evidence type="ECO:0000313" key="9">
    <source>
        <dbReference type="Proteomes" id="UP001642484"/>
    </source>
</evidence>
<dbReference type="PRINTS" id="PR00926">
    <property type="entry name" value="MITOCARRIER"/>
</dbReference>
<organism evidence="8 9">
    <name type="scientific">Durusdinium trenchii</name>
    <dbReference type="NCBI Taxonomy" id="1381693"/>
    <lineage>
        <taxon>Eukaryota</taxon>
        <taxon>Sar</taxon>
        <taxon>Alveolata</taxon>
        <taxon>Dinophyceae</taxon>
        <taxon>Suessiales</taxon>
        <taxon>Symbiodiniaceae</taxon>
        <taxon>Durusdinium</taxon>
    </lineage>
</organism>
<proteinExistence type="inferred from homology"/>
<evidence type="ECO:0008006" key="10">
    <source>
        <dbReference type="Google" id="ProtNLM"/>
    </source>
</evidence>
<comment type="caution">
    <text evidence="8">The sequence shown here is derived from an EMBL/GenBank/DDBJ whole genome shotgun (WGS) entry which is preliminary data.</text>
</comment>
<dbReference type="PROSITE" id="PS50920">
    <property type="entry name" value="SOLCAR"/>
    <property type="match status" value="3"/>
</dbReference>
<dbReference type="InterPro" id="IPR018108">
    <property type="entry name" value="MCP_transmembrane"/>
</dbReference>
<keyword evidence="5 6" id="KW-0472">Membrane</keyword>
<dbReference type="Pfam" id="PF00153">
    <property type="entry name" value="Mito_carr"/>
    <property type="match status" value="3"/>
</dbReference>
<dbReference type="Gene3D" id="1.50.40.10">
    <property type="entry name" value="Mitochondrial carrier domain"/>
    <property type="match status" value="1"/>
</dbReference>
<comment type="subcellular location">
    <subcellularLocation>
        <location evidence="1">Membrane</location>
        <topology evidence="1">Multi-pass membrane protein</topology>
    </subcellularLocation>
</comment>
<evidence type="ECO:0000256" key="3">
    <source>
        <dbReference type="ARBA" id="ARBA00022692"/>
    </source>
</evidence>
<keyword evidence="2 7" id="KW-0813">Transport</keyword>
<dbReference type="SUPFAM" id="SSF103506">
    <property type="entry name" value="Mitochondrial carrier"/>
    <property type="match status" value="1"/>
</dbReference>
<sequence length="336" mass="37515">MIDPLRPGMNGDGLIRRCIDALPEVKKVVAGGIAGCVSKTAVAPLSRVTILMQVQSMRPHKFVDGKNPNNQYLFQSLRKIYLEEGITGFWRGNLATCFHRFPYTSITFYANAAIRETLQQSYYASKLPDQSRHLLAGGGAACAAVCTLHPLDVIKTRLMAQTRTEYYSGIIDCAKKICRDEGVRGLYRGISVSLCSTTPSIAINFTTFDEFKRLFVKLGLEPGCFSLTFCAGACAGSFASIAMFPMDLVRRQMQMVGVGGRPLVYTNVWQAIRHIFLTGVLRNQGSPIRWLFGFREFFRGLAPELMKVAPHNAIMFSTQNHLISRKWFGEELLYPD</sequence>
<comment type="similarity">
    <text evidence="7">Belongs to the mitochondrial carrier (TC 2.A.29) family.</text>
</comment>
<dbReference type="EMBL" id="CAXAMN010003047">
    <property type="protein sequence ID" value="CAK9002599.1"/>
    <property type="molecule type" value="Genomic_DNA"/>
</dbReference>
<evidence type="ECO:0000256" key="4">
    <source>
        <dbReference type="ARBA" id="ARBA00022737"/>
    </source>
</evidence>
<dbReference type="Proteomes" id="UP001642484">
    <property type="component" value="Unassembled WGS sequence"/>
</dbReference>
<keyword evidence="4" id="KW-0677">Repeat</keyword>
<evidence type="ECO:0000256" key="7">
    <source>
        <dbReference type="RuleBase" id="RU000488"/>
    </source>
</evidence>
<name>A0ABP0IJ19_9DINO</name>
<dbReference type="InterPro" id="IPR002067">
    <property type="entry name" value="MCP"/>
</dbReference>
<keyword evidence="3 6" id="KW-0812">Transmembrane</keyword>
<keyword evidence="9" id="KW-1185">Reference proteome</keyword>
<gene>
    <name evidence="8" type="ORF">CCMP2556_LOCUS6924</name>
</gene>
<dbReference type="InterPro" id="IPR023395">
    <property type="entry name" value="MCP_dom_sf"/>
</dbReference>
<evidence type="ECO:0000256" key="5">
    <source>
        <dbReference type="ARBA" id="ARBA00023136"/>
    </source>
</evidence>
<evidence type="ECO:0000256" key="1">
    <source>
        <dbReference type="ARBA" id="ARBA00004141"/>
    </source>
</evidence>
<reference evidence="8 9" key="1">
    <citation type="submission" date="2024-02" db="EMBL/GenBank/DDBJ databases">
        <authorList>
            <person name="Chen Y."/>
            <person name="Shah S."/>
            <person name="Dougan E. K."/>
            <person name="Thang M."/>
            <person name="Chan C."/>
        </authorList>
    </citation>
    <scope>NUCLEOTIDE SEQUENCE [LARGE SCALE GENOMIC DNA]</scope>
</reference>
<feature type="repeat" description="Solcar" evidence="6">
    <location>
        <begin position="223"/>
        <end position="325"/>
    </location>
</feature>
<evidence type="ECO:0000256" key="6">
    <source>
        <dbReference type="PROSITE-ProRule" id="PRU00282"/>
    </source>
</evidence>
<protein>
    <recommendedName>
        <fullName evidence="10">Mitochondrial carrier protein</fullName>
    </recommendedName>
</protein>
<dbReference type="PANTHER" id="PTHR24089">
    <property type="entry name" value="SOLUTE CARRIER FAMILY 25"/>
    <property type="match status" value="1"/>
</dbReference>
<evidence type="ECO:0000256" key="2">
    <source>
        <dbReference type="ARBA" id="ARBA00022448"/>
    </source>
</evidence>
<accession>A0ABP0IJ19</accession>
<evidence type="ECO:0000313" key="8">
    <source>
        <dbReference type="EMBL" id="CAK9002599.1"/>
    </source>
</evidence>